<evidence type="ECO:0008006" key="4">
    <source>
        <dbReference type="Google" id="ProtNLM"/>
    </source>
</evidence>
<dbReference type="EMBL" id="MRVG01000017">
    <property type="protein sequence ID" value="PMB63758.1"/>
    <property type="molecule type" value="Genomic_DNA"/>
</dbReference>
<evidence type="ECO:0000313" key="1">
    <source>
        <dbReference type="EMBL" id="PMB63758.1"/>
    </source>
</evidence>
<comment type="caution">
    <text evidence="1">The sequence shown here is derived from an EMBL/GenBank/DDBJ whole genome shotgun (WGS) entry which is preliminary data.</text>
</comment>
<name>A0A2N6N923_BEABA</name>
<organism evidence="1 3">
    <name type="scientific">Beauveria bassiana</name>
    <name type="common">White muscardine disease fungus</name>
    <name type="synonym">Tritirachium shiotae</name>
    <dbReference type="NCBI Taxonomy" id="176275"/>
    <lineage>
        <taxon>Eukaryota</taxon>
        <taxon>Fungi</taxon>
        <taxon>Dikarya</taxon>
        <taxon>Ascomycota</taxon>
        <taxon>Pezizomycotina</taxon>
        <taxon>Sordariomycetes</taxon>
        <taxon>Hypocreomycetidae</taxon>
        <taxon>Hypocreales</taxon>
        <taxon>Cordycipitaceae</taxon>
        <taxon>Beauveria</taxon>
    </lineage>
</organism>
<proteinExistence type="predicted"/>
<evidence type="ECO:0000313" key="2">
    <source>
        <dbReference type="EMBL" id="PMB65631.1"/>
    </source>
</evidence>
<gene>
    <name evidence="2" type="ORF">BM221_008992</name>
    <name evidence="1" type="ORF">BM221_010500</name>
</gene>
<sequence>MTFRDDLLRKRPINCPWSSSLYLLEVLSTIEISSHVFRGVLAEIVDETGCSLPPPALLWVLDKGDCLELWYDINQRPQLGDPAHKTIRDVIGHHEDAFGDVYYAVLWEGYLCPGWVSDEDLSSHTLVSDYWLAQRQDI</sequence>
<dbReference type="AlphaFoldDB" id="A0A2N6N923"/>
<dbReference type="Proteomes" id="UP000235728">
    <property type="component" value="Unassembled WGS sequence"/>
</dbReference>
<reference evidence="1 3" key="1">
    <citation type="journal article" date="2016" name="Appl. Microbiol. Biotechnol.">
        <title>Characterization of T-DNA insertion mutants with decreased virulence in the entomopathogenic fungus Beauveria bassiana JEF-007.</title>
        <authorList>
            <person name="Kim S."/>
            <person name="Lee S.J."/>
            <person name="Nai Y.S."/>
            <person name="Yu J.S."/>
            <person name="Lee M.R."/>
            <person name="Yang Y.T."/>
            <person name="Kim J.S."/>
        </authorList>
    </citation>
    <scope>NUCLEOTIDE SEQUENCE [LARGE SCALE GENOMIC DNA]</scope>
    <source>
        <strain evidence="1 3">JEF-007</strain>
    </source>
</reference>
<accession>A0A2N6N923</accession>
<dbReference type="EMBL" id="MRVG01000010">
    <property type="protein sequence ID" value="PMB65631.1"/>
    <property type="molecule type" value="Genomic_DNA"/>
</dbReference>
<protein>
    <recommendedName>
        <fullName evidence="4">Chromo domain-containing protein</fullName>
    </recommendedName>
</protein>
<evidence type="ECO:0000313" key="3">
    <source>
        <dbReference type="Proteomes" id="UP000235728"/>
    </source>
</evidence>